<dbReference type="GO" id="GO:0016020">
    <property type="term" value="C:membrane"/>
    <property type="evidence" value="ECO:0007669"/>
    <property type="project" value="InterPro"/>
</dbReference>
<accession>A0A183BHU1</accession>
<reference evidence="3" key="1">
    <citation type="submission" date="2013-12" db="EMBL/GenBank/DDBJ databases">
        <authorList>
            <person name="Aslett M."/>
        </authorList>
    </citation>
    <scope>NUCLEOTIDE SEQUENCE [LARGE SCALE GENOMIC DNA]</scope>
    <source>
        <strain evidence="3">Lindley</strain>
    </source>
</reference>
<dbReference type="InterPro" id="IPR002516">
    <property type="entry name" value="Glyco_trans_11"/>
</dbReference>
<keyword evidence="3" id="KW-1185">Reference proteome</keyword>
<dbReference type="WBParaSite" id="GPLIN_000016900">
    <property type="protein sequence ID" value="GPLIN_000016900"/>
    <property type="gene ID" value="GPLIN_000016900"/>
</dbReference>
<evidence type="ECO:0000256" key="2">
    <source>
        <dbReference type="ARBA" id="ARBA00022679"/>
    </source>
</evidence>
<dbReference type="Pfam" id="PF01531">
    <property type="entry name" value="Glyco_transf_11"/>
    <property type="match status" value="1"/>
</dbReference>
<dbReference type="PANTHER" id="PTHR22898:SF3">
    <property type="entry name" value="ALPHA-1,2-FUCOSYLTRANSFERASE-RELATED"/>
    <property type="match status" value="1"/>
</dbReference>
<evidence type="ECO:0000313" key="3">
    <source>
        <dbReference type="Proteomes" id="UP000050741"/>
    </source>
</evidence>
<keyword evidence="2" id="KW-0808">Transferase</keyword>
<sequence length="73" mass="8390">MSRGEDLAFAATACNSLLITASSSSFSWWIAYFMPDQSTIFYNSNFNDTYYSRENFLPDWIPIQLINGTMKLD</sequence>
<dbReference type="GO" id="GO:0005975">
    <property type="term" value="P:carbohydrate metabolic process"/>
    <property type="evidence" value="ECO:0007669"/>
    <property type="project" value="InterPro"/>
</dbReference>
<dbReference type="PANTHER" id="PTHR22898">
    <property type="entry name" value="UNCHARACTERIZED GLYCOSOL TRANSFERASE-RELATED"/>
    <property type="match status" value="1"/>
</dbReference>
<protein>
    <submittedName>
        <fullName evidence="4">L-Fucosyltransferase</fullName>
    </submittedName>
</protein>
<evidence type="ECO:0000313" key="4">
    <source>
        <dbReference type="WBParaSite" id="GPLIN_000016900"/>
    </source>
</evidence>
<keyword evidence="1" id="KW-0328">Glycosyltransferase</keyword>
<organism evidence="3 4">
    <name type="scientific">Globodera pallida</name>
    <name type="common">Potato cyst nematode worm</name>
    <name type="synonym">Heterodera pallida</name>
    <dbReference type="NCBI Taxonomy" id="36090"/>
    <lineage>
        <taxon>Eukaryota</taxon>
        <taxon>Metazoa</taxon>
        <taxon>Ecdysozoa</taxon>
        <taxon>Nematoda</taxon>
        <taxon>Chromadorea</taxon>
        <taxon>Rhabditida</taxon>
        <taxon>Tylenchina</taxon>
        <taxon>Tylenchomorpha</taxon>
        <taxon>Tylenchoidea</taxon>
        <taxon>Heteroderidae</taxon>
        <taxon>Heteroderinae</taxon>
        <taxon>Globodera</taxon>
    </lineage>
</organism>
<dbReference type="Proteomes" id="UP000050741">
    <property type="component" value="Unassembled WGS sequence"/>
</dbReference>
<dbReference type="InterPro" id="IPR052501">
    <property type="entry name" value="Alpha-1-2_FucT"/>
</dbReference>
<dbReference type="GO" id="GO:0008107">
    <property type="term" value="F:galactoside 2-alpha-L-fucosyltransferase activity"/>
    <property type="evidence" value="ECO:0007669"/>
    <property type="project" value="InterPro"/>
</dbReference>
<dbReference type="AlphaFoldDB" id="A0A183BHU1"/>
<name>A0A183BHU1_GLOPA</name>
<proteinExistence type="predicted"/>
<reference evidence="4" key="3">
    <citation type="submission" date="2016-06" db="UniProtKB">
        <authorList>
            <consortium name="WormBaseParasite"/>
        </authorList>
    </citation>
    <scope>IDENTIFICATION</scope>
</reference>
<reference evidence="3" key="2">
    <citation type="submission" date="2014-05" db="EMBL/GenBank/DDBJ databases">
        <title>The genome and life-stage specific transcriptomes of Globodera pallida elucidate key aspects of plant parasitism by a cyst nematode.</title>
        <authorList>
            <person name="Cotton J.A."/>
            <person name="Lilley C.J."/>
            <person name="Jones L.M."/>
            <person name="Kikuchi T."/>
            <person name="Reid A.J."/>
            <person name="Thorpe P."/>
            <person name="Tsai I.J."/>
            <person name="Beasley H."/>
            <person name="Blok V."/>
            <person name="Cock P.J.A."/>
            <person name="Van den Akker S.E."/>
            <person name="Holroyd N."/>
            <person name="Hunt M."/>
            <person name="Mantelin S."/>
            <person name="Naghra H."/>
            <person name="Pain A."/>
            <person name="Palomares-Rius J.E."/>
            <person name="Zarowiecki M."/>
            <person name="Berriman M."/>
            <person name="Jones J.T."/>
            <person name="Urwin P.E."/>
        </authorList>
    </citation>
    <scope>NUCLEOTIDE SEQUENCE [LARGE SCALE GENOMIC DNA]</scope>
    <source>
        <strain evidence="3">Lindley</strain>
    </source>
</reference>
<evidence type="ECO:0000256" key="1">
    <source>
        <dbReference type="ARBA" id="ARBA00022676"/>
    </source>
</evidence>